<accession>A0A0K0Y7L5</accession>
<dbReference type="Pfam" id="PF08811">
    <property type="entry name" value="DUF1800"/>
    <property type="match status" value="1"/>
</dbReference>
<proteinExistence type="predicted"/>
<gene>
    <name evidence="1" type="ORF">OSB_23690</name>
</gene>
<dbReference type="STRING" id="1458307.OSB_23690"/>
<evidence type="ECO:0000313" key="2">
    <source>
        <dbReference type="Proteomes" id="UP000067444"/>
    </source>
</evidence>
<dbReference type="KEGG" id="otm:OSB_23690"/>
<dbReference type="OrthoDB" id="9772295at2"/>
<sequence>MPFDPTIAAIRFGMGLSPTIAPPNSVADMLGILAGPDTIAAEVPIPTYTDVYPSPLDYRQATRGLRQAQGTDAEEAADQHRRQVREDGHELLLTHVRSEMTRAAHTQDGFRERLTRFWADHFTARPTKGIDRHLVSPYIEEAIRPNVTGRFSDMLVAVVGSPMMIWFLDQHQSMGPNSQAARGGNRGLNENLAREILELHTLGVGGAYQQIDVRELAKLLTGVSASADQGGYFRPSHAEPGAERVLGIEYGGGEPSIEDVNAGLRGIAMHPDTARHLARKLVVHFIAPTPDADLVEAMATRYLENGGILMGMYEVMLAHEAAWAIGALKVKQPFDFIASSVRALGVSREDIFASERSFIRGAVQRPMTVMGQTWQRPVGPDGWPEEEENWITPQGMAGRITWSMQVPGRLLDRLPDPREFVFTALGPTPPEAVVFAANAAETVSDGVGLVLASAAFQRR</sequence>
<dbReference type="Proteomes" id="UP000067444">
    <property type="component" value="Chromosome"/>
</dbReference>
<dbReference type="InterPro" id="IPR014917">
    <property type="entry name" value="DUF1800"/>
</dbReference>
<dbReference type="PATRIC" id="fig|1458307.3.peg.2388"/>
<dbReference type="EMBL" id="CP012160">
    <property type="protein sequence ID" value="AKS46905.1"/>
    <property type="molecule type" value="Genomic_DNA"/>
</dbReference>
<evidence type="ECO:0000313" key="1">
    <source>
        <dbReference type="EMBL" id="AKS46905.1"/>
    </source>
</evidence>
<name>A0A0K0Y7L5_9RHOB</name>
<dbReference type="AlphaFoldDB" id="A0A0K0Y7L5"/>
<protein>
    <submittedName>
        <fullName evidence="1">Uncharacterized protein</fullName>
    </submittedName>
</protein>
<keyword evidence="2" id="KW-1185">Reference proteome</keyword>
<organism evidence="1 2">
    <name type="scientific">Octadecabacter temperatus</name>
    <dbReference type="NCBI Taxonomy" id="1458307"/>
    <lineage>
        <taxon>Bacteria</taxon>
        <taxon>Pseudomonadati</taxon>
        <taxon>Pseudomonadota</taxon>
        <taxon>Alphaproteobacteria</taxon>
        <taxon>Rhodobacterales</taxon>
        <taxon>Roseobacteraceae</taxon>
        <taxon>Octadecabacter</taxon>
    </lineage>
</organism>
<dbReference type="RefSeq" id="WP_049835169.1">
    <property type="nucleotide sequence ID" value="NZ_CP012160.1"/>
</dbReference>
<reference evidence="1 2" key="1">
    <citation type="journal article" date="2015" name="Genome Announc.">
        <title>Closed Genome Sequence of Octadecabacter temperatus SB1, the First Mesophilic Species of the Genus Octadecabacter.</title>
        <authorList>
            <person name="Voget S."/>
            <person name="Billerbeck S."/>
            <person name="Simon M."/>
            <person name="Daniel R."/>
        </authorList>
    </citation>
    <scope>NUCLEOTIDE SEQUENCE [LARGE SCALE GENOMIC DNA]</scope>
    <source>
        <strain evidence="1 2">SB1</strain>
    </source>
</reference>